<comment type="caution">
    <text evidence="2">The sequence shown here is derived from an EMBL/GenBank/DDBJ whole genome shotgun (WGS) entry which is preliminary data.</text>
</comment>
<dbReference type="Pfam" id="PF00581">
    <property type="entry name" value="Rhodanese"/>
    <property type="match status" value="1"/>
</dbReference>
<protein>
    <recommendedName>
        <fullName evidence="1">Rhodanese domain-containing protein</fullName>
    </recommendedName>
</protein>
<proteinExistence type="predicted"/>
<dbReference type="PROSITE" id="PS50206">
    <property type="entry name" value="RHODANESE_3"/>
    <property type="match status" value="1"/>
</dbReference>
<feature type="domain" description="Rhodanese" evidence="1">
    <location>
        <begin position="47"/>
        <end position="109"/>
    </location>
</feature>
<name>A0ABD0UC10_DENTH</name>
<dbReference type="SUPFAM" id="SSF52821">
    <property type="entry name" value="Rhodanese/Cell cycle control phosphatase"/>
    <property type="match status" value="1"/>
</dbReference>
<evidence type="ECO:0000259" key="1">
    <source>
        <dbReference type="PROSITE" id="PS50206"/>
    </source>
</evidence>
<dbReference type="Gene3D" id="3.40.250.10">
    <property type="entry name" value="Rhodanese-like domain"/>
    <property type="match status" value="1"/>
</dbReference>
<dbReference type="Proteomes" id="UP001552299">
    <property type="component" value="Unassembled WGS sequence"/>
</dbReference>
<dbReference type="InterPro" id="IPR036873">
    <property type="entry name" value="Rhodanese-like_dom_sf"/>
</dbReference>
<gene>
    <name evidence="2" type="ORF">M5K25_022333</name>
</gene>
<evidence type="ECO:0000313" key="2">
    <source>
        <dbReference type="EMBL" id="KAL0907882.1"/>
    </source>
</evidence>
<dbReference type="EMBL" id="JANQDX010000017">
    <property type="protein sequence ID" value="KAL0907882.1"/>
    <property type="molecule type" value="Genomic_DNA"/>
</dbReference>
<dbReference type="PANTHER" id="PTHR45431:SF3">
    <property type="entry name" value="RHODANESE-LIKE DOMAIN-CONTAINING PROTEIN 15, CHLOROPLASTIC"/>
    <property type="match status" value="1"/>
</dbReference>
<reference evidence="2 3" key="1">
    <citation type="journal article" date="2024" name="Plant Biotechnol. J.">
        <title>Dendrobium thyrsiflorum genome and its molecular insights into genes involved in important horticultural traits.</title>
        <authorList>
            <person name="Chen B."/>
            <person name="Wang J.Y."/>
            <person name="Zheng P.J."/>
            <person name="Li K.L."/>
            <person name="Liang Y.M."/>
            <person name="Chen X.F."/>
            <person name="Zhang C."/>
            <person name="Zhao X."/>
            <person name="He X."/>
            <person name="Zhang G.Q."/>
            <person name="Liu Z.J."/>
            <person name="Xu Q."/>
        </authorList>
    </citation>
    <scope>NUCLEOTIDE SEQUENCE [LARGE SCALE GENOMIC DNA]</scope>
    <source>
        <strain evidence="2">GZMU011</strain>
    </source>
</reference>
<dbReference type="InterPro" id="IPR052367">
    <property type="entry name" value="Thiosulfate_ST/Rhodanese-like"/>
</dbReference>
<dbReference type="PANTHER" id="PTHR45431">
    <property type="entry name" value="RHODANESE-LIKE DOMAIN-CONTAINING PROTEIN 15, CHLOROPLASTIC"/>
    <property type="match status" value="1"/>
</dbReference>
<organism evidence="2 3">
    <name type="scientific">Dendrobium thyrsiflorum</name>
    <name type="common">Pinecone-like raceme dendrobium</name>
    <name type="synonym">Orchid</name>
    <dbReference type="NCBI Taxonomy" id="117978"/>
    <lineage>
        <taxon>Eukaryota</taxon>
        <taxon>Viridiplantae</taxon>
        <taxon>Streptophyta</taxon>
        <taxon>Embryophyta</taxon>
        <taxon>Tracheophyta</taxon>
        <taxon>Spermatophyta</taxon>
        <taxon>Magnoliopsida</taxon>
        <taxon>Liliopsida</taxon>
        <taxon>Asparagales</taxon>
        <taxon>Orchidaceae</taxon>
        <taxon>Epidendroideae</taxon>
        <taxon>Malaxideae</taxon>
        <taxon>Dendrobiinae</taxon>
        <taxon>Dendrobium</taxon>
    </lineage>
</organism>
<dbReference type="AlphaFoldDB" id="A0ABD0UC10"/>
<dbReference type="InterPro" id="IPR001763">
    <property type="entry name" value="Rhodanese-like_dom"/>
</dbReference>
<evidence type="ECO:0000313" key="3">
    <source>
        <dbReference type="Proteomes" id="UP001552299"/>
    </source>
</evidence>
<sequence length="109" mass="12382">MYGSSRYLFKTPSFSPQALKHVHEYLNLFPPRHESVYKAYLSRWMTKNPYFLDEVSKFFGKDDEILIGCQSGKRSLMAAAELSFAGFTGLTDVAGGYASWVQNNLPTEQ</sequence>
<keyword evidence="3" id="KW-1185">Reference proteome</keyword>
<accession>A0ABD0UC10</accession>